<dbReference type="InterPro" id="IPR001387">
    <property type="entry name" value="Cro/C1-type_HTH"/>
</dbReference>
<dbReference type="EMBL" id="LT629758">
    <property type="protein sequence ID" value="SDT39540.1"/>
    <property type="molecule type" value="Genomic_DNA"/>
</dbReference>
<evidence type="ECO:0000259" key="1">
    <source>
        <dbReference type="PROSITE" id="PS50943"/>
    </source>
</evidence>
<reference evidence="2 3" key="1">
    <citation type="submission" date="2016-10" db="EMBL/GenBank/DDBJ databases">
        <authorList>
            <person name="de Groot N.N."/>
        </authorList>
    </citation>
    <scope>NUCLEOTIDE SEQUENCE [LARGE SCALE GENOMIC DNA]</scope>
    <source>
        <strain evidence="2 3">DSM 43941</strain>
    </source>
</reference>
<organism evidence="2 3">
    <name type="scientific">Actinoplanes derwentensis</name>
    <dbReference type="NCBI Taxonomy" id="113562"/>
    <lineage>
        <taxon>Bacteria</taxon>
        <taxon>Bacillati</taxon>
        <taxon>Actinomycetota</taxon>
        <taxon>Actinomycetes</taxon>
        <taxon>Micromonosporales</taxon>
        <taxon>Micromonosporaceae</taxon>
        <taxon>Actinoplanes</taxon>
    </lineage>
</organism>
<dbReference type="PANTHER" id="PTHR35010:SF2">
    <property type="entry name" value="BLL4672 PROTEIN"/>
    <property type="match status" value="1"/>
</dbReference>
<dbReference type="Proteomes" id="UP000198688">
    <property type="component" value="Chromosome I"/>
</dbReference>
<evidence type="ECO:0000313" key="2">
    <source>
        <dbReference type="EMBL" id="SDT39540.1"/>
    </source>
</evidence>
<name>A0A1H2A0T1_9ACTN</name>
<dbReference type="Pfam" id="PF17765">
    <property type="entry name" value="MLTR_LBD"/>
    <property type="match status" value="1"/>
</dbReference>
<dbReference type="PROSITE" id="PS50943">
    <property type="entry name" value="HTH_CROC1"/>
    <property type="match status" value="1"/>
</dbReference>
<accession>A0A1H2A0T1</accession>
<dbReference type="InterPro" id="IPR041413">
    <property type="entry name" value="MLTR_LBD"/>
</dbReference>
<keyword evidence="3" id="KW-1185">Reference proteome</keyword>
<dbReference type="PANTHER" id="PTHR35010">
    <property type="entry name" value="BLL4672 PROTEIN-RELATED"/>
    <property type="match status" value="1"/>
</dbReference>
<evidence type="ECO:0000313" key="3">
    <source>
        <dbReference type="Proteomes" id="UP000198688"/>
    </source>
</evidence>
<feature type="domain" description="HTH cro/C1-type" evidence="1">
    <location>
        <begin position="43"/>
        <end position="90"/>
    </location>
</feature>
<dbReference type="CDD" id="cd00093">
    <property type="entry name" value="HTH_XRE"/>
    <property type="match status" value="1"/>
</dbReference>
<dbReference type="SMART" id="SM00530">
    <property type="entry name" value="HTH_XRE"/>
    <property type="match status" value="1"/>
</dbReference>
<dbReference type="AlphaFoldDB" id="A0A1H2A0T1"/>
<proteinExistence type="predicted"/>
<dbReference type="InterPro" id="IPR010982">
    <property type="entry name" value="Lambda_DNA-bd_dom_sf"/>
</dbReference>
<dbReference type="SUPFAM" id="SSF47413">
    <property type="entry name" value="lambda repressor-like DNA-binding domains"/>
    <property type="match status" value="1"/>
</dbReference>
<sequence>MAHTRFVSMTGWPLGDVLQAWRARMTPGDAGLATYGDRRRVTGLRREELALLAGVSASYYTRLEQGQSRNASPEVLDAIARALQLNDAERAHLHVLSAAGQPRRTTRLPYVERTDPPLADLLAALGDVPALVLGRRSDVLAWNASGHALLGFGIAPEAPADPGTRPNMAELVFTDTFQRDLYVDWPAKARAVVGNLRLVAGEHPDDAVLAALIGRLSMRNADFATFWADRSVQACASTDYDLHHPLVGRLTTTQQSLRSLNSPDQTLITCTAPAGTASAEALKLLTLLTAPTRTAA</sequence>
<dbReference type="STRING" id="113562.SAMN04489716_3602"/>
<dbReference type="Gene3D" id="3.30.450.180">
    <property type="match status" value="1"/>
</dbReference>
<protein>
    <submittedName>
        <fullName evidence="2">Helix-turn-helix domain-containing protein</fullName>
    </submittedName>
</protein>
<dbReference type="Gene3D" id="1.10.260.40">
    <property type="entry name" value="lambda repressor-like DNA-binding domains"/>
    <property type="match status" value="1"/>
</dbReference>
<gene>
    <name evidence="2" type="ORF">SAMN04489716_3602</name>
</gene>
<dbReference type="Pfam" id="PF13560">
    <property type="entry name" value="HTH_31"/>
    <property type="match status" value="1"/>
</dbReference>
<dbReference type="GO" id="GO:0003677">
    <property type="term" value="F:DNA binding"/>
    <property type="evidence" value="ECO:0007669"/>
    <property type="project" value="InterPro"/>
</dbReference>